<organism evidence="2 3">
    <name type="scientific">Artemia franciscana</name>
    <name type="common">Brine shrimp</name>
    <name type="synonym">Artemia sanfranciscana</name>
    <dbReference type="NCBI Taxonomy" id="6661"/>
    <lineage>
        <taxon>Eukaryota</taxon>
        <taxon>Metazoa</taxon>
        <taxon>Ecdysozoa</taxon>
        <taxon>Arthropoda</taxon>
        <taxon>Crustacea</taxon>
        <taxon>Branchiopoda</taxon>
        <taxon>Anostraca</taxon>
        <taxon>Artemiidae</taxon>
        <taxon>Artemia</taxon>
    </lineage>
</organism>
<dbReference type="InterPro" id="IPR050694">
    <property type="entry name" value="LRRC14/PRAME"/>
</dbReference>
<dbReference type="Gene3D" id="3.80.10.10">
    <property type="entry name" value="Ribonuclease Inhibitor"/>
    <property type="match status" value="1"/>
</dbReference>
<name>A0AA88LIU6_ARTSF</name>
<evidence type="ECO:0000256" key="1">
    <source>
        <dbReference type="ARBA" id="ARBA00022737"/>
    </source>
</evidence>
<dbReference type="PANTHER" id="PTHR14224">
    <property type="entry name" value="SIMILAR TO PREFERENTIALLY EXPRESSED ANTIGEN IN MELANOMA-LIKE 3"/>
    <property type="match status" value="1"/>
</dbReference>
<comment type="caution">
    <text evidence="2">The sequence shown here is derived from an EMBL/GenBank/DDBJ whole genome shotgun (WGS) entry which is preliminary data.</text>
</comment>
<dbReference type="PANTHER" id="PTHR14224:SF37">
    <property type="entry name" value="LEUCINE-RICH REPEAT-CONTAINING PROTEIN 14"/>
    <property type="match status" value="1"/>
</dbReference>
<gene>
    <name evidence="2" type="ORF">QYM36_000013</name>
</gene>
<dbReference type="GO" id="GO:0005737">
    <property type="term" value="C:cytoplasm"/>
    <property type="evidence" value="ECO:0007669"/>
    <property type="project" value="TreeGrafter"/>
</dbReference>
<dbReference type="SUPFAM" id="SSF52047">
    <property type="entry name" value="RNI-like"/>
    <property type="match status" value="1"/>
</dbReference>
<accession>A0AA88LIU6</accession>
<dbReference type="AlphaFoldDB" id="A0AA88LIU6"/>
<dbReference type="InterPro" id="IPR032675">
    <property type="entry name" value="LRR_dom_sf"/>
</dbReference>
<protein>
    <submittedName>
        <fullName evidence="2">Uncharacterized protein</fullName>
    </submittedName>
</protein>
<evidence type="ECO:0000313" key="2">
    <source>
        <dbReference type="EMBL" id="KAK2725366.1"/>
    </source>
</evidence>
<evidence type="ECO:0000313" key="3">
    <source>
        <dbReference type="Proteomes" id="UP001187531"/>
    </source>
</evidence>
<dbReference type="EMBL" id="JAVRJZ010000002">
    <property type="protein sequence ID" value="KAK2725366.1"/>
    <property type="molecule type" value="Genomic_DNA"/>
</dbReference>
<keyword evidence="1" id="KW-0677">Repeat</keyword>
<dbReference type="Proteomes" id="UP001187531">
    <property type="component" value="Unassembled WGS sequence"/>
</dbReference>
<keyword evidence="3" id="KW-1185">Reference proteome</keyword>
<reference evidence="2" key="1">
    <citation type="submission" date="2023-07" db="EMBL/GenBank/DDBJ databases">
        <title>Chromosome-level genome assembly of Artemia franciscana.</title>
        <authorList>
            <person name="Jo E."/>
        </authorList>
    </citation>
    <scope>NUCLEOTIDE SEQUENCE</scope>
    <source>
        <tissue evidence="2">Whole body</tissue>
    </source>
</reference>
<sequence length="477" mass="53940">MLLRGQELAAENIIFPRNSICQSPAFSLSSFAASEIIKHVVVNDAVVKSLPENLVVILLKKAVTKRNYVQAKRIIHYFPHSTIDLFMIAKSCCGACYQEFVENIEEKIIFLVEAFVSEVLENNDKVKNLDAGSFLFDATKTKLFNVIEWARNTYKGTDKFKITLSIQLRCTCVIETLQKTYEAVFSAFERNKNSNILVLTLKLVFACGCSLNCQNLLGVLRVLPNELAHLYILNCPLDDHLGAVTRHLMNLKSLQTIDFECNHIGKNHSSGEMVYFGCAIGEQKCLRNLDLSHNFLCKKVELLLGHIDKGLVSLDLTGCKLDRSDMFFLASSKHMQTLTALNLSENDFSRSTEVLDYMLSEVSGTIRFLYLVNVRLEPLDLVKCAEILSSSPSLTIWDISSNLYEKSDIEDIFAHMAKVRTLKTLSLEWPQDTNEEDKRCFIRQSGEFLLKNGAQCVCILSGRLGKTTFDPRDFYKS</sequence>
<proteinExistence type="predicted"/>